<organism evidence="4 5">
    <name type="scientific">Leptospira ognonensis</name>
    <dbReference type="NCBI Taxonomy" id="2484945"/>
    <lineage>
        <taxon>Bacteria</taxon>
        <taxon>Pseudomonadati</taxon>
        <taxon>Spirochaetota</taxon>
        <taxon>Spirochaetia</taxon>
        <taxon>Leptospirales</taxon>
        <taxon>Leptospiraceae</taxon>
        <taxon>Leptospira</taxon>
    </lineage>
</organism>
<accession>A0A4R9JZA5</accession>
<dbReference type="SUPFAM" id="SSF75620">
    <property type="entry name" value="Release factor"/>
    <property type="match status" value="1"/>
</dbReference>
<comment type="similarity">
    <text evidence="1">Belongs to the prokaryotic/mitochondrial release factor family.</text>
</comment>
<dbReference type="OrthoDB" id="9815709at2"/>
<keyword evidence="2" id="KW-0809">Transit peptide</keyword>
<dbReference type="Gene3D" id="3.30.160.20">
    <property type="match status" value="1"/>
</dbReference>
<dbReference type="PANTHER" id="PTHR46203:SF1">
    <property type="entry name" value="MITOCHONDRIAL TRANSLATION RELEASE FACTOR IN RESCUE"/>
    <property type="match status" value="1"/>
</dbReference>
<dbReference type="Proteomes" id="UP000297693">
    <property type="component" value="Unassembled WGS sequence"/>
</dbReference>
<dbReference type="PANTHER" id="PTHR46203">
    <property type="entry name" value="PROBABLE PEPTIDE CHAIN RELEASE FACTOR C12ORF65"/>
    <property type="match status" value="1"/>
</dbReference>
<dbReference type="InterPro" id="IPR000352">
    <property type="entry name" value="Pep_chain_release_fac_I"/>
</dbReference>
<dbReference type="EMBL" id="RQGD01000034">
    <property type="protein sequence ID" value="TGL58064.1"/>
    <property type="molecule type" value="Genomic_DNA"/>
</dbReference>
<protein>
    <submittedName>
        <fullName evidence="4">Peptide chain release factor-like protein</fullName>
    </submittedName>
</protein>
<dbReference type="AlphaFoldDB" id="A0A4R9JZA5"/>
<gene>
    <name evidence="4" type="ORF">EHQ58_11780</name>
</gene>
<reference evidence="4" key="1">
    <citation type="journal article" date="2019" name="PLoS Negl. Trop. Dis.">
        <title>Revisiting the worldwide diversity of Leptospira species in the environment.</title>
        <authorList>
            <person name="Vincent A.T."/>
            <person name="Schiettekatte O."/>
            <person name="Bourhy P."/>
            <person name="Veyrier F.J."/>
            <person name="Picardeau M."/>
        </authorList>
    </citation>
    <scope>NUCLEOTIDE SEQUENCE [LARGE SCALE GENOMIC DNA]</scope>
    <source>
        <strain evidence="4">201702476</strain>
    </source>
</reference>
<dbReference type="InterPro" id="IPR052405">
    <property type="entry name" value="Mito_Transl_Release_Factor"/>
</dbReference>
<evidence type="ECO:0000259" key="3">
    <source>
        <dbReference type="PROSITE" id="PS00745"/>
    </source>
</evidence>
<evidence type="ECO:0000313" key="4">
    <source>
        <dbReference type="EMBL" id="TGL58064.1"/>
    </source>
</evidence>
<evidence type="ECO:0000313" key="5">
    <source>
        <dbReference type="Proteomes" id="UP000297693"/>
    </source>
</evidence>
<evidence type="ECO:0000256" key="2">
    <source>
        <dbReference type="ARBA" id="ARBA00022946"/>
    </source>
</evidence>
<dbReference type="Pfam" id="PF00472">
    <property type="entry name" value="RF-1"/>
    <property type="match status" value="1"/>
</dbReference>
<evidence type="ECO:0000256" key="1">
    <source>
        <dbReference type="ARBA" id="ARBA00010835"/>
    </source>
</evidence>
<keyword evidence="5" id="KW-1185">Reference proteome</keyword>
<comment type="caution">
    <text evidence="4">The sequence shown here is derived from an EMBL/GenBank/DDBJ whole genome shotgun (WGS) entry which is preliminary data.</text>
</comment>
<name>A0A4R9JZA5_9LEPT</name>
<dbReference type="PROSITE" id="PS00745">
    <property type="entry name" value="RF_PROK_I"/>
    <property type="match status" value="1"/>
</dbReference>
<sequence>MSLSFPVSVEKNAALQRRMAELEVLESHLEETFIRSSGKGGQNVNKVSTAVFLLHIPTALSVKCSIYRTQGLNRYKARTLLCDLIAEFKFGVEGSKKEAIRLKIIKQKKNKTRKSKRKI</sequence>
<dbReference type="RefSeq" id="WP_135624083.1">
    <property type="nucleotide sequence ID" value="NZ_RQGD01000034.1"/>
</dbReference>
<proteinExistence type="inferred from homology"/>
<dbReference type="InterPro" id="IPR045853">
    <property type="entry name" value="Pep_chain_release_fac_I_sf"/>
</dbReference>
<dbReference type="GO" id="GO:0003747">
    <property type="term" value="F:translation release factor activity"/>
    <property type="evidence" value="ECO:0007669"/>
    <property type="project" value="InterPro"/>
</dbReference>
<feature type="domain" description="Prokaryotic-type class I peptide chain release factors" evidence="3">
    <location>
        <begin position="35"/>
        <end position="51"/>
    </location>
</feature>